<keyword evidence="2" id="KW-1185">Reference proteome</keyword>
<accession>A0ACB0LVG4</accession>
<comment type="caution">
    <text evidence="1">The sequence shown here is derived from an EMBL/GenBank/DDBJ whole genome shotgun (WGS) entry which is preliminary data.</text>
</comment>
<dbReference type="Proteomes" id="UP001177021">
    <property type="component" value="Unassembled WGS sequence"/>
</dbReference>
<dbReference type="EMBL" id="CASHSV030000615">
    <property type="protein sequence ID" value="CAJ2672398.1"/>
    <property type="molecule type" value="Genomic_DNA"/>
</dbReference>
<organism evidence="1 2">
    <name type="scientific">Trifolium pratense</name>
    <name type="common">Red clover</name>
    <dbReference type="NCBI Taxonomy" id="57577"/>
    <lineage>
        <taxon>Eukaryota</taxon>
        <taxon>Viridiplantae</taxon>
        <taxon>Streptophyta</taxon>
        <taxon>Embryophyta</taxon>
        <taxon>Tracheophyta</taxon>
        <taxon>Spermatophyta</taxon>
        <taxon>Magnoliopsida</taxon>
        <taxon>eudicotyledons</taxon>
        <taxon>Gunneridae</taxon>
        <taxon>Pentapetalae</taxon>
        <taxon>rosids</taxon>
        <taxon>fabids</taxon>
        <taxon>Fabales</taxon>
        <taxon>Fabaceae</taxon>
        <taxon>Papilionoideae</taxon>
        <taxon>50 kb inversion clade</taxon>
        <taxon>NPAAA clade</taxon>
        <taxon>Hologalegina</taxon>
        <taxon>IRL clade</taxon>
        <taxon>Trifolieae</taxon>
        <taxon>Trifolium</taxon>
    </lineage>
</organism>
<name>A0ACB0LVG4_TRIPR</name>
<proteinExistence type="predicted"/>
<evidence type="ECO:0000313" key="1">
    <source>
        <dbReference type="EMBL" id="CAJ2672398.1"/>
    </source>
</evidence>
<evidence type="ECO:0000313" key="2">
    <source>
        <dbReference type="Proteomes" id="UP001177021"/>
    </source>
</evidence>
<gene>
    <name evidence="1" type="ORF">MILVUS5_LOCUS36033</name>
</gene>
<reference evidence="1" key="1">
    <citation type="submission" date="2023-10" db="EMBL/GenBank/DDBJ databases">
        <authorList>
            <person name="Rodriguez Cubillos JULIANA M."/>
            <person name="De Vega J."/>
        </authorList>
    </citation>
    <scope>NUCLEOTIDE SEQUENCE</scope>
</reference>
<sequence>MFGFVHSFCGYNHIIPFFFTPMRYMFCSIMTNLITVATLSEKALGILIMVPQSLPPKPPFVMLKGVGGLEQHIMIVTSVRTWCIE</sequence>
<protein>
    <submittedName>
        <fullName evidence="1">Uncharacterized protein</fullName>
    </submittedName>
</protein>